<dbReference type="InterPro" id="IPR029016">
    <property type="entry name" value="GAF-like_dom_sf"/>
</dbReference>
<evidence type="ECO:0000259" key="1">
    <source>
        <dbReference type="PROSITE" id="PS50112"/>
    </source>
</evidence>
<dbReference type="OrthoDB" id="12301at2"/>
<gene>
    <name evidence="2" type="ORF">CLV39_0237</name>
</gene>
<dbReference type="SUPFAM" id="SSF55781">
    <property type="entry name" value="GAF domain-like"/>
    <property type="match status" value="1"/>
</dbReference>
<accession>A0A3M0BKG8</accession>
<dbReference type="Pfam" id="PF13188">
    <property type="entry name" value="PAS_8"/>
    <property type="match status" value="1"/>
</dbReference>
<dbReference type="PROSITE" id="PS50112">
    <property type="entry name" value="PAS"/>
    <property type="match status" value="1"/>
</dbReference>
<dbReference type="SUPFAM" id="SSF55785">
    <property type="entry name" value="PYP-like sensor domain (PAS domain)"/>
    <property type="match status" value="1"/>
</dbReference>
<keyword evidence="3" id="KW-1185">Reference proteome</keyword>
<protein>
    <submittedName>
        <fullName evidence="2">PAS domain S-box-containing protein</fullName>
    </submittedName>
</protein>
<dbReference type="InterPro" id="IPR003018">
    <property type="entry name" value="GAF"/>
</dbReference>
<dbReference type="Pfam" id="PF01590">
    <property type="entry name" value="GAF"/>
    <property type="match status" value="1"/>
</dbReference>
<dbReference type="EMBL" id="REFO01000010">
    <property type="protein sequence ID" value="RMA97617.1"/>
    <property type="molecule type" value="Genomic_DNA"/>
</dbReference>
<dbReference type="Gene3D" id="3.30.450.20">
    <property type="entry name" value="PAS domain"/>
    <property type="match status" value="1"/>
</dbReference>
<dbReference type="CDD" id="cd00130">
    <property type="entry name" value="PAS"/>
    <property type="match status" value="1"/>
</dbReference>
<sequence length="282" mass="32901">MKNVLNFLEVLFSENDIEKLLKNIISYTKEYIKADRGTLYLYNEENNSLESIVIEGENISKIELKIDKNSITGYAFLEDKILNIKDVYDEKNLKKIDKNLKHNEELDKKIGYKIKSILVIPIKKGNKKLGILELIKKEKSFSKKDEEKLNLIAKFIGIALYNSLTIVNILQKQEEKKILIENIAEAIVITDLDMKILEVNSSFMEMLGFRYTFGEIKDRYLPDILSEISKELIQKTENVKKSWIADELLSDLIKIKILPVIIKDFNKEKLKKIIYIFKYPKG</sequence>
<dbReference type="InterPro" id="IPR035965">
    <property type="entry name" value="PAS-like_dom_sf"/>
</dbReference>
<dbReference type="InterPro" id="IPR000014">
    <property type="entry name" value="PAS"/>
</dbReference>
<dbReference type="SMART" id="SM00091">
    <property type="entry name" value="PAS"/>
    <property type="match status" value="1"/>
</dbReference>
<reference evidence="2 3" key="1">
    <citation type="submission" date="2018-10" db="EMBL/GenBank/DDBJ databases">
        <title>Genomic Encyclopedia of Archaeal and Bacterial Type Strains, Phase II (KMG-II): from individual species to whole genera.</title>
        <authorList>
            <person name="Goeker M."/>
        </authorList>
    </citation>
    <scope>NUCLEOTIDE SEQUENCE [LARGE SCALE GENOMIC DNA]</scope>
    <source>
        <strain evidence="2 3">VM1</strain>
    </source>
</reference>
<comment type="caution">
    <text evidence="2">The sequence shown here is derived from an EMBL/GenBank/DDBJ whole genome shotgun (WGS) entry which is preliminary data.</text>
</comment>
<dbReference type="RefSeq" id="WP_121922395.1">
    <property type="nucleotide sequence ID" value="NZ_REFO01000010.1"/>
</dbReference>
<name>A0A3M0BKG8_9AQUI</name>
<dbReference type="Proteomes" id="UP000280842">
    <property type="component" value="Unassembled WGS sequence"/>
</dbReference>
<dbReference type="Gene3D" id="3.30.450.40">
    <property type="match status" value="1"/>
</dbReference>
<evidence type="ECO:0000313" key="3">
    <source>
        <dbReference type="Proteomes" id="UP000280842"/>
    </source>
</evidence>
<evidence type="ECO:0000313" key="2">
    <source>
        <dbReference type="EMBL" id="RMA97617.1"/>
    </source>
</evidence>
<organism evidence="2 3">
    <name type="scientific">Hydrogenothermus marinus</name>
    <dbReference type="NCBI Taxonomy" id="133270"/>
    <lineage>
        <taxon>Bacteria</taxon>
        <taxon>Pseudomonadati</taxon>
        <taxon>Aquificota</taxon>
        <taxon>Aquificia</taxon>
        <taxon>Aquificales</taxon>
        <taxon>Hydrogenothermaceae</taxon>
        <taxon>Hydrogenothermus</taxon>
    </lineage>
</organism>
<dbReference type="SMART" id="SM00065">
    <property type="entry name" value="GAF"/>
    <property type="match status" value="1"/>
</dbReference>
<feature type="domain" description="PAS" evidence="1">
    <location>
        <begin position="172"/>
        <end position="209"/>
    </location>
</feature>
<proteinExistence type="predicted"/>
<dbReference type="AlphaFoldDB" id="A0A3M0BKG8"/>